<reference evidence="1" key="1">
    <citation type="submission" date="2019-08" db="EMBL/GenBank/DDBJ databases">
        <authorList>
            <person name="Kucharzyk K."/>
            <person name="Murdoch R.W."/>
            <person name="Higgins S."/>
            <person name="Loffler F."/>
        </authorList>
    </citation>
    <scope>NUCLEOTIDE SEQUENCE</scope>
</reference>
<dbReference type="EMBL" id="VSSQ01021901">
    <property type="protein sequence ID" value="MPM67803.1"/>
    <property type="molecule type" value="Genomic_DNA"/>
</dbReference>
<accession>A0A645BXG6</accession>
<comment type="caution">
    <text evidence="1">The sequence shown here is derived from an EMBL/GenBank/DDBJ whole genome shotgun (WGS) entry which is preliminary data.</text>
</comment>
<protein>
    <submittedName>
        <fullName evidence="1">Uncharacterized protein</fullName>
    </submittedName>
</protein>
<organism evidence="1">
    <name type="scientific">bioreactor metagenome</name>
    <dbReference type="NCBI Taxonomy" id="1076179"/>
    <lineage>
        <taxon>unclassified sequences</taxon>
        <taxon>metagenomes</taxon>
        <taxon>ecological metagenomes</taxon>
    </lineage>
</organism>
<evidence type="ECO:0000313" key="1">
    <source>
        <dbReference type="EMBL" id="MPM67803.1"/>
    </source>
</evidence>
<proteinExistence type="predicted"/>
<name>A0A645BXG6_9ZZZZ</name>
<sequence>MGSEGNTIEQCCCEENQSFHARHPSYELLGIVVETQAKGKKVSLYEEKALSGFDDKQLRASWSVGPTGMLLGIEERPWLGESALLCDQEVGNK</sequence>
<dbReference type="AlphaFoldDB" id="A0A645BXG6"/>
<gene>
    <name evidence="1" type="ORF">SDC9_114728</name>
</gene>